<keyword evidence="4" id="KW-0493">Microtubule</keyword>
<comment type="similarity">
    <text evidence="2">Belongs to the TUBGCP family.</text>
</comment>
<feature type="domain" description="Gamma tubulin complex component protein N-terminal" evidence="8">
    <location>
        <begin position="216"/>
        <end position="445"/>
    </location>
</feature>
<dbReference type="InterPro" id="IPR040457">
    <property type="entry name" value="GCP_C"/>
</dbReference>
<evidence type="ECO:0000256" key="2">
    <source>
        <dbReference type="ARBA" id="ARBA00010337"/>
    </source>
</evidence>
<feature type="region of interest" description="Disordered" evidence="6">
    <location>
        <begin position="853"/>
        <end position="876"/>
    </location>
</feature>
<evidence type="ECO:0000256" key="4">
    <source>
        <dbReference type="ARBA" id="ARBA00022701"/>
    </source>
</evidence>
<evidence type="ECO:0000313" key="10">
    <source>
        <dbReference type="Proteomes" id="UP000094020"/>
    </source>
</evidence>
<sequence>MTELFQLTSLSLENDGSPFASSSKLPNIHPTFVLPPLDDHISGTERLLGSLRGTSRHELQESKISYTSSKPNETLEDSEAADNNVAEVVEDEDIWRRAVEWPEAGLSRPRVFERLRTWDDIRSSELELKLQTPFLSEKTIFTFDSLITSLEPLISLPKLNKSAGPTPVVDSVTLLRLMMRSTLGTTTTEHLRWNKKKAEFVWADEGGRPFGTDKVMTKSVIDRFLSIGTSIRRLEIIINSQSTLPLTPTHHALLNALSTYLTFIKQRLTSAVEENQTEPQAGWNRWMGPTKDVGELGELLCELMCWPLSSSEAIAVPSRSSALLSHLYNHLLASMSTCASLSPQSPATLALAFLFSESSGPFLKLLKAWVGLSDSSSQDEDTDPNSQPWSDLGIVRTTYRGQWEYTFSSRRMPSFIPKDDRRTVFEAGKNLRLLKEATSGTHPLCSLQWDLDIGLIWGDDSTGIVNATNHHARTVRKEVDLWQNGTKNRKATLSKSASTKVSSLSSSKVKKRRPIAPNLFVPPSGALTKEVQRTQPQNEQNCFAQTERDIHTGVAELDDLWALFTQSPGSHLTCENSHQESKQLWTPMSSENLNLFLSRHSTEPLLHDSPTLPIYIIIRLLSPLLIHSSLISKSLVSLYLDELNFLDHLDILQSYWLGGDMNFVHRVSGALFGKDNAGAGEGIGMGKRARTRMRLGLDMPSTARTNELNPVDNEGEWGIGLGIGLSERSKWPPGGSELAYALRTTLIDQHNSQNDEGPRGEVQDRVSFAVRQLDEEDKGRRAKWMNPQAIEALDFLYLSYSPPLPITPLLPPTLLAKYQSIHNLLLKISRCQIVIRTMYFSILHQSESQDEPFKTGVDSGLNRPSSKVNNTLRRSRNRQTNTLFPAKSDIEKKVQILRFRMAHLVDAFGDYVDVSIRRKWERMRRRLVKLGKNDIDHEDSRPISPTSTNGEYMNHEEYTDEEDEKDPLSDTHIHELQSPHSILVYHQITLNRILKSCLLDERSQGQQVTMKLLMTLFGLVLDFGKILVEIERGLKGWMEGQEIIEVIEREWNGKERIFLHALERLSLRTNKETREEEKENSQDEGEEFEDDLQILLSSHGEGRRDKASEDDLKELLLRLRLGVSDMKREGRW</sequence>
<organism evidence="9 10">
    <name type="scientific">Kwoniella pini CBS 10737</name>
    <dbReference type="NCBI Taxonomy" id="1296096"/>
    <lineage>
        <taxon>Eukaryota</taxon>
        <taxon>Fungi</taxon>
        <taxon>Dikarya</taxon>
        <taxon>Basidiomycota</taxon>
        <taxon>Agaricomycotina</taxon>
        <taxon>Tremellomycetes</taxon>
        <taxon>Tremellales</taxon>
        <taxon>Cryptococcaceae</taxon>
        <taxon>Kwoniella</taxon>
    </lineage>
</organism>
<evidence type="ECO:0000259" key="7">
    <source>
        <dbReference type="Pfam" id="PF04130"/>
    </source>
</evidence>
<dbReference type="PANTHER" id="PTHR19302">
    <property type="entry name" value="GAMMA TUBULIN COMPLEX PROTEIN"/>
    <property type="match status" value="1"/>
</dbReference>
<evidence type="ECO:0008006" key="11">
    <source>
        <dbReference type="Google" id="ProtNLM"/>
    </source>
</evidence>
<feature type="compositionally biased region" description="Polar residues" evidence="6">
    <location>
        <begin position="862"/>
        <end position="876"/>
    </location>
</feature>
<dbReference type="GO" id="GO:0031122">
    <property type="term" value="P:cytoplasmic microtubule organization"/>
    <property type="evidence" value="ECO:0007669"/>
    <property type="project" value="TreeGrafter"/>
</dbReference>
<dbReference type="Pfam" id="PF17681">
    <property type="entry name" value="GCP_N_terminal"/>
    <property type="match status" value="1"/>
</dbReference>
<dbReference type="Proteomes" id="UP000094020">
    <property type="component" value="Chromosome 5"/>
</dbReference>
<dbReference type="GO" id="GO:0000922">
    <property type="term" value="C:spindle pole"/>
    <property type="evidence" value="ECO:0007669"/>
    <property type="project" value="InterPro"/>
</dbReference>
<dbReference type="Gene3D" id="1.20.120.1900">
    <property type="entry name" value="Gamma-tubulin complex, C-terminal domain"/>
    <property type="match status" value="1"/>
</dbReference>
<dbReference type="GO" id="GO:0000278">
    <property type="term" value="P:mitotic cell cycle"/>
    <property type="evidence" value="ECO:0007669"/>
    <property type="project" value="TreeGrafter"/>
</dbReference>
<proteinExistence type="inferred from homology"/>
<evidence type="ECO:0000256" key="5">
    <source>
        <dbReference type="ARBA" id="ARBA00023212"/>
    </source>
</evidence>
<evidence type="ECO:0000256" key="6">
    <source>
        <dbReference type="SAM" id="MobiDB-lite"/>
    </source>
</evidence>
<dbReference type="GO" id="GO:0007020">
    <property type="term" value="P:microtubule nucleation"/>
    <property type="evidence" value="ECO:0007669"/>
    <property type="project" value="InterPro"/>
</dbReference>
<dbReference type="KEGG" id="kpin:30172564"/>
<dbReference type="PANTHER" id="PTHR19302:SF70">
    <property type="entry name" value="GAMMA-TUBULIN COMPLEX COMPONENT 6"/>
    <property type="match status" value="1"/>
</dbReference>
<dbReference type="GO" id="GO:0000930">
    <property type="term" value="C:gamma-tubulin complex"/>
    <property type="evidence" value="ECO:0007669"/>
    <property type="project" value="TreeGrafter"/>
</dbReference>
<dbReference type="RefSeq" id="XP_070059023.1">
    <property type="nucleotide sequence ID" value="XM_070202922.1"/>
</dbReference>
<dbReference type="AlphaFoldDB" id="A0AAJ8L717"/>
<reference evidence="9" key="1">
    <citation type="submission" date="2013-07" db="EMBL/GenBank/DDBJ databases">
        <authorList>
            <consortium name="The Broad Institute Genome Sequencing Platform"/>
            <person name="Cuomo C."/>
            <person name="Litvintseva A."/>
            <person name="Chen Y."/>
            <person name="Heitman J."/>
            <person name="Sun S."/>
            <person name="Springer D."/>
            <person name="Dromer F."/>
            <person name="Young S.K."/>
            <person name="Zeng Q."/>
            <person name="Gargeya S."/>
            <person name="Fitzgerald M."/>
            <person name="Abouelleil A."/>
            <person name="Alvarado L."/>
            <person name="Berlin A.M."/>
            <person name="Chapman S.B."/>
            <person name="Dewar J."/>
            <person name="Goldberg J."/>
            <person name="Griggs A."/>
            <person name="Gujja S."/>
            <person name="Hansen M."/>
            <person name="Howarth C."/>
            <person name="Imamovic A."/>
            <person name="Larimer J."/>
            <person name="McCowan C."/>
            <person name="Murphy C."/>
            <person name="Pearson M."/>
            <person name="Priest M."/>
            <person name="Roberts A."/>
            <person name="Saif S."/>
            <person name="Shea T."/>
            <person name="Sykes S."/>
            <person name="Wortman J."/>
            <person name="Nusbaum C."/>
            <person name="Birren B."/>
        </authorList>
    </citation>
    <scope>NUCLEOTIDE SEQUENCE</scope>
    <source>
        <strain evidence="9">CBS 10737</strain>
    </source>
</reference>
<comment type="subcellular location">
    <subcellularLocation>
        <location evidence="1">Cytoplasm</location>
        <location evidence="1">Cytoskeleton</location>
    </subcellularLocation>
</comment>
<evidence type="ECO:0000259" key="8">
    <source>
        <dbReference type="Pfam" id="PF17681"/>
    </source>
</evidence>
<name>A0AAJ8L717_9TREE</name>
<reference evidence="9" key="2">
    <citation type="submission" date="2024-02" db="EMBL/GenBank/DDBJ databases">
        <title>Comparative genomics of Cryptococcus and Kwoniella reveals pathogenesis evolution and contrasting modes of karyotype evolution via chromosome fusion or intercentromeric recombination.</title>
        <authorList>
            <person name="Coelho M.A."/>
            <person name="David-Palma M."/>
            <person name="Shea T."/>
            <person name="Bowers K."/>
            <person name="McGinley-Smith S."/>
            <person name="Mohammad A.W."/>
            <person name="Gnirke A."/>
            <person name="Yurkov A.M."/>
            <person name="Nowrousian M."/>
            <person name="Sun S."/>
            <person name="Cuomo C.A."/>
            <person name="Heitman J."/>
        </authorList>
    </citation>
    <scope>NUCLEOTIDE SEQUENCE</scope>
    <source>
        <strain evidence="9">CBS 10737</strain>
    </source>
</reference>
<keyword evidence="10" id="KW-1185">Reference proteome</keyword>
<evidence type="ECO:0000313" key="9">
    <source>
        <dbReference type="EMBL" id="WWC70277.1"/>
    </source>
</evidence>
<dbReference type="EMBL" id="CP144523">
    <property type="protein sequence ID" value="WWC70277.1"/>
    <property type="molecule type" value="Genomic_DNA"/>
</dbReference>
<accession>A0AAJ8L717</accession>
<dbReference type="GO" id="GO:0051225">
    <property type="term" value="P:spindle assembly"/>
    <property type="evidence" value="ECO:0007669"/>
    <property type="project" value="TreeGrafter"/>
</dbReference>
<dbReference type="GO" id="GO:0051321">
    <property type="term" value="P:meiotic cell cycle"/>
    <property type="evidence" value="ECO:0007669"/>
    <property type="project" value="TreeGrafter"/>
</dbReference>
<dbReference type="GO" id="GO:0043015">
    <property type="term" value="F:gamma-tubulin binding"/>
    <property type="evidence" value="ECO:0007669"/>
    <property type="project" value="InterPro"/>
</dbReference>
<dbReference type="InterPro" id="IPR042241">
    <property type="entry name" value="GCP_C_sf"/>
</dbReference>
<dbReference type="GeneID" id="30172564"/>
<evidence type="ECO:0000256" key="1">
    <source>
        <dbReference type="ARBA" id="ARBA00004245"/>
    </source>
</evidence>
<gene>
    <name evidence="9" type="ORF">I206_104227</name>
</gene>
<dbReference type="GO" id="GO:0005816">
    <property type="term" value="C:spindle pole body"/>
    <property type="evidence" value="ECO:0007669"/>
    <property type="project" value="UniProtKB-ARBA"/>
</dbReference>
<dbReference type="GO" id="GO:0005874">
    <property type="term" value="C:microtubule"/>
    <property type="evidence" value="ECO:0007669"/>
    <property type="project" value="UniProtKB-KW"/>
</dbReference>
<feature type="region of interest" description="Disordered" evidence="6">
    <location>
        <begin position="935"/>
        <end position="968"/>
    </location>
</feature>
<evidence type="ECO:0000256" key="3">
    <source>
        <dbReference type="ARBA" id="ARBA00022490"/>
    </source>
</evidence>
<keyword evidence="3" id="KW-0963">Cytoplasm</keyword>
<dbReference type="Pfam" id="PF04130">
    <property type="entry name" value="GCP_C_terminal"/>
    <property type="match status" value="1"/>
</dbReference>
<feature type="domain" description="Gamma tubulin complex component C-terminal" evidence="7">
    <location>
        <begin position="646"/>
        <end position="1119"/>
    </location>
</feature>
<protein>
    <recommendedName>
        <fullName evidence="11">Spindle pole body component</fullName>
    </recommendedName>
</protein>
<keyword evidence="5" id="KW-0206">Cytoskeleton</keyword>
<dbReference type="InterPro" id="IPR007259">
    <property type="entry name" value="GCP"/>
</dbReference>
<dbReference type="GO" id="GO:0051011">
    <property type="term" value="F:microtubule minus-end binding"/>
    <property type="evidence" value="ECO:0007669"/>
    <property type="project" value="TreeGrafter"/>
</dbReference>
<dbReference type="InterPro" id="IPR041470">
    <property type="entry name" value="GCP_N"/>
</dbReference>